<organism evidence="4 5">
    <name type="scientific">Rhodococcoides fascians</name>
    <name type="common">Rhodococcus fascians</name>
    <dbReference type="NCBI Taxonomy" id="1828"/>
    <lineage>
        <taxon>Bacteria</taxon>
        <taxon>Bacillati</taxon>
        <taxon>Actinomycetota</taxon>
        <taxon>Actinomycetes</taxon>
        <taxon>Mycobacteriales</taxon>
        <taxon>Nocardiaceae</taxon>
        <taxon>Rhodococcoides</taxon>
    </lineage>
</organism>
<dbReference type="GO" id="GO:0008738">
    <property type="term" value="F:L-fuculose-phosphate aldolase activity"/>
    <property type="evidence" value="ECO:0007669"/>
    <property type="project" value="UniProtKB-EC"/>
</dbReference>
<dbReference type="GO" id="GO:0005829">
    <property type="term" value="C:cytosol"/>
    <property type="evidence" value="ECO:0007669"/>
    <property type="project" value="TreeGrafter"/>
</dbReference>
<dbReference type="RefSeq" id="WP_048317050.1">
    <property type="nucleotide sequence ID" value="NZ_CP015220.1"/>
</dbReference>
<feature type="domain" description="Class II aldolase/adducin N-terminal" evidence="3">
    <location>
        <begin position="10"/>
        <end position="183"/>
    </location>
</feature>
<accession>A0A143QHW6</accession>
<evidence type="ECO:0000313" key="5">
    <source>
        <dbReference type="Proteomes" id="UP000076038"/>
    </source>
</evidence>
<keyword evidence="5" id="KW-1185">Reference proteome</keyword>
<protein>
    <submittedName>
        <fullName evidence="4">L-fuculose phosphate aldolase</fullName>
        <ecNumber evidence="4">4.1.2.17</ecNumber>
    </submittedName>
</protein>
<dbReference type="Pfam" id="PF00596">
    <property type="entry name" value="Aldolase_II"/>
    <property type="match status" value="1"/>
</dbReference>
<dbReference type="AlphaFoldDB" id="A0A143QHW6"/>
<dbReference type="SMART" id="SM01007">
    <property type="entry name" value="Aldolase_II"/>
    <property type="match status" value="1"/>
</dbReference>
<name>A0A143QHW6_RHOFA</name>
<evidence type="ECO:0000313" key="4">
    <source>
        <dbReference type="EMBL" id="AMY22511.1"/>
    </source>
</evidence>
<proteinExistence type="predicted"/>
<dbReference type="SUPFAM" id="SSF53639">
    <property type="entry name" value="AraD/HMP-PK domain-like"/>
    <property type="match status" value="1"/>
</dbReference>
<evidence type="ECO:0000256" key="2">
    <source>
        <dbReference type="ARBA" id="ARBA00023239"/>
    </source>
</evidence>
<evidence type="ECO:0000259" key="3">
    <source>
        <dbReference type="SMART" id="SM01007"/>
    </source>
</evidence>
<dbReference type="PATRIC" id="fig|1653479.3.peg.1216"/>
<dbReference type="InterPro" id="IPR036409">
    <property type="entry name" value="Aldolase_II/adducin_N_sf"/>
</dbReference>
<dbReference type="GO" id="GO:0046872">
    <property type="term" value="F:metal ion binding"/>
    <property type="evidence" value="ECO:0007669"/>
    <property type="project" value="UniProtKB-KW"/>
</dbReference>
<keyword evidence="2 4" id="KW-0456">Lyase</keyword>
<reference evidence="5" key="2">
    <citation type="submission" date="2016-04" db="EMBL/GenBank/DDBJ databases">
        <title>Complete Genome and Plasmid Sequences for Rhodococcus fascians D188 and Draft Sequences for Rhodococcus spp. Isolates PBTS 1 and PBTS 2.</title>
        <authorList>
            <person name="Stamer R."/>
            <person name="Vereecke D."/>
            <person name="Zhang Y."/>
            <person name="Schilkey F."/>
            <person name="Devitt N."/>
            <person name="Randall J."/>
        </authorList>
    </citation>
    <scope>NUCLEOTIDE SEQUENCE [LARGE SCALE GENOMIC DNA]</scope>
    <source>
        <strain evidence="5">PBTS2</strain>
    </source>
</reference>
<dbReference type="OrthoDB" id="9786287at2"/>
<dbReference type="Proteomes" id="UP000076038">
    <property type="component" value="Chromosome"/>
</dbReference>
<keyword evidence="1" id="KW-0479">Metal-binding</keyword>
<dbReference type="InterPro" id="IPR050197">
    <property type="entry name" value="Aldolase_class_II_sugar_metab"/>
</dbReference>
<evidence type="ECO:0000256" key="1">
    <source>
        <dbReference type="ARBA" id="ARBA00022723"/>
    </source>
</evidence>
<dbReference type="KEGG" id="rhs:A3Q41_01200"/>
<dbReference type="Gene3D" id="3.40.225.10">
    <property type="entry name" value="Class II aldolase/adducin N-terminal domain"/>
    <property type="match status" value="1"/>
</dbReference>
<gene>
    <name evidence="4" type="primary">fucA</name>
    <name evidence="4" type="ORF">A3Q41_01200</name>
</gene>
<dbReference type="GO" id="GO:0019323">
    <property type="term" value="P:pentose catabolic process"/>
    <property type="evidence" value="ECO:0007669"/>
    <property type="project" value="TreeGrafter"/>
</dbReference>
<dbReference type="EMBL" id="CP015220">
    <property type="protein sequence ID" value="AMY22511.1"/>
    <property type="molecule type" value="Genomic_DNA"/>
</dbReference>
<dbReference type="PANTHER" id="PTHR22789:SF0">
    <property type="entry name" value="3-OXO-TETRONATE 4-PHOSPHATE DECARBOXYLASE-RELATED"/>
    <property type="match status" value="1"/>
</dbReference>
<dbReference type="InterPro" id="IPR001303">
    <property type="entry name" value="Aldolase_II/adducin_N"/>
</dbReference>
<dbReference type="PANTHER" id="PTHR22789">
    <property type="entry name" value="FUCULOSE PHOSPHATE ALDOLASE"/>
    <property type="match status" value="1"/>
</dbReference>
<sequence>MPADVDELRESVAETARQLGRRGLVLGTAGNVSARAGDVVAVTATGLVLAEATIEDVTLVGMDAIVRAGASEPTSELGLHLGLYASSEVQSVVHAHSSAAVALSLVANELPPVHYAQLTLGGRVPVVPFAPFGTDELADAVVTAMRSRSAVIMAHHGSVATGHDLGAALSNIELLEWLCGVYLSAASVASPRSLEDAQLAATLDEVVRRAYGTSAPVRRD</sequence>
<reference evidence="4 5" key="1">
    <citation type="journal article" date="2016" name="Genome Announc.">
        <title>Complete Genome and Plasmid Sequences for Rhodococcus fascians D188 and Draft Sequences for Rhodococcus Isolates PBTS 1 and PBTS 2.</title>
        <authorList>
            <person name="Stamler R.A."/>
            <person name="Vereecke D."/>
            <person name="Zhang Y."/>
            <person name="Schilkey F."/>
            <person name="Devitt N."/>
            <person name="Randall J.J."/>
        </authorList>
    </citation>
    <scope>NUCLEOTIDE SEQUENCE [LARGE SCALE GENOMIC DNA]</scope>
    <source>
        <strain evidence="4 5">PBTS2</strain>
    </source>
</reference>
<dbReference type="EC" id="4.1.2.17" evidence="4"/>